<comment type="domain">
    <text evidence="6">The N-terminal region contains the highly conserved SGGXDS motif, predicted to be a P-loop motif involved in ATP binding.</text>
</comment>
<dbReference type="RefSeq" id="WP_272741310.1">
    <property type="nucleotide sequence ID" value="NZ_JAQQKW010000005.1"/>
</dbReference>
<dbReference type="SUPFAM" id="SSF52402">
    <property type="entry name" value="Adenine nucleotide alpha hydrolases-like"/>
    <property type="match status" value="1"/>
</dbReference>
<gene>
    <name evidence="6 8" type="primary">tilS</name>
    <name evidence="8" type="ORF">PQU94_09930</name>
</gene>
<dbReference type="EC" id="6.3.4.19" evidence="6"/>
<proteinExistence type="inferred from homology"/>
<keyword evidence="1 6" id="KW-0436">Ligase</keyword>
<feature type="domain" description="tRNA(Ile)-lysidine/2-thiocytidine synthase N-terminal" evidence="7">
    <location>
        <begin position="30"/>
        <end position="207"/>
    </location>
</feature>
<dbReference type="Proteomes" id="UP001216595">
    <property type="component" value="Unassembled WGS sequence"/>
</dbReference>
<dbReference type="InterPro" id="IPR012094">
    <property type="entry name" value="tRNA_Ile_lys_synt"/>
</dbReference>
<dbReference type="PANTHER" id="PTHR43033">
    <property type="entry name" value="TRNA(ILE)-LYSIDINE SYNTHASE-RELATED"/>
    <property type="match status" value="1"/>
</dbReference>
<evidence type="ECO:0000256" key="5">
    <source>
        <dbReference type="ARBA" id="ARBA00048539"/>
    </source>
</evidence>
<accession>A0ABT5IEK7</accession>
<comment type="caution">
    <text evidence="8">The sequence shown here is derived from an EMBL/GenBank/DDBJ whole genome shotgun (WGS) entry which is preliminary data.</text>
</comment>
<dbReference type="InterPro" id="IPR014729">
    <property type="entry name" value="Rossmann-like_a/b/a_fold"/>
</dbReference>
<dbReference type="NCBIfam" id="TIGR02432">
    <property type="entry name" value="lysidine_TilS_N"/>
    <property type="match status" value="1"/>
</dbReference>
<evidence type="ECO:0000313" key="9">
    <source>
        <dbReference type="Proteomes" id="UP001216595"/>
    </source>
</evidence>
<keyword evidence="3 6" id="KW-0547">Nucleotide-binding</keyword>
<comment type="catalytic activity">
    <reaction evidence="5 6">
        <text>cytidine(34) in tRNA(Ile2) + L-lysine + ATP = lysidine(34) in tRNA(Ile2) + AMP + diphosphate + H(+)</text>
        <dbReference type="Rhea" id="RHEA:43744"/>
        <dbReference type="Rhea" id="RHEA-COMP:10625"/>
        <dbReference type="Rhea" id="RHEA-COMP:10670"/>
        <dbReference type="ChEBI" id="CHEBI:15378"/>
        <dbReference type="ChEBI" id="CHEBI:30616"/>
        <dbReference type="ChEBI" id="CHEBI:32551"/>
        <dbReference type="ChEBI" id="CHEBI:33019"/>
        <dbReference type="ChEBI" id="CHEBI:82748"/>
        <dbReference type="ChEBI" id="CHEBI:83665"/>
        <dbReference type="ChEBI" id="CHEBI:456215"/>
        <dbReference type="EC" id="6.3.4.19"/>
    </reaction>
</comment>
<evidence type="ECO:0000256" key="3">
    <source>
        <dbReference type="ARBA" id="ARBA00022741"/>
    </source>
</evidence>
<dbReference type="EMBL" id="JAQQKW010000005">
    <property type="protein sequence ID" value="MDC7694598.1"/>
    <property type="molecule type" value="Genomic_DNA"/>
</dbReference>
<evidence type="ECO:0000256" key="1">
    <source>
        <dbReference type="ARBA" id="ARBA00022598"/>
    </source>
</evidence>
<comment type="subcellular location">
    <subcellularLocation>
        <location evidence="6">Cytoplasm</location>
    </subcellularLocation>
</comment>
<sequence>MVSLEAFPDLAASLSRFATYLDGPAHRPVGVAVSGGGDSVALLLLLWLWGQRPLEVFTVDHGINPLGAHWAQGVEALGRELGVPVSVLRWEGEKPQTGLQAAARRARHHLILDAARAKDIRVLCLGHNADDVAEAAAMRTEGSTVGSPKPWSPAPFWPEGEGVFYLRPLLGIGRARLREWLSALGVAYVDDPANTHPAYLRARVRQQGVKPVLAEHQRDANPVAPEPIAVTGRTAGAYFQRPDLPSAALLSALIVCAGGGDKLPRQAEIDRILAGAAAGRKRFTLCGARIAAHDGGWLICREPGDLTRNGAKPQRIGDIWDGRYRLPPYALEAEIVPAGGYLNALPPEDRLRLKALPPAVRAAMPVVKTGQTVRLLGAGDLQDVIYNRLRAALGLIRCESEAVHPVFSCGEPVA</sequence>
<dbReference type="HAMAP" id="MF_01161">
    <property type="entry name" value="tRNA_Ile_lys_synt"/>
    <property type="match status" value="1"/>
</dbReference>
<dbReference type="GO" id="GO:0032267">
    <property type="term" value="F:tRNA(Ile)-lysidine synthase activity"/>
    <property type="evidence" value="ECO:0007669"/>
    <property type="project" value="UniProtKB-EC"/>
</dbReference>
<keyword evidence="2 6" id="KW-0819">tRNA processing</keyword>
<dbReference type="PANTHER" id="PTHR43033:SF1">
    <property type="entry name" value="TRNA(ILE)-LYSIDINE SYNTHASE-RELATED"/>
    <property type="match status" value="1"/>
</dbReference>
<dbReference type="CDD" id="cd01992">
    <property type="entry name" value="TilS_N"/>
    <property type="match status" value="1"/>
</dbReference>
<organism evidence="8 9">
    <name type="scientific">Asticcacaulis currens</name>
    <dbReference type="NCBI Taxonomy" id="2984210"/>
    <lineage>
        <taxon>Bacteria</taxon>
        <taxon>Pseudomonadati</taxon>
        <taxon>Pseudomonadota</taxon>
        <taxon>Alphaproteobacteria</taxon>
        <taxon>Caulobacterales</taxon>
        <taxon>Caulobacteraceae</taxon>
        <taxon>Asticcacaulis</taxon>
    </lineage>
</organism>
<evidence type="ECO:0000259" key="7">
    <source>
        <dbReference type="Pfam" id="PF01171"/>
    </source>
</evidence>
<dbReference type="InterPro" id="IPR012795">
    <property type="entry name" value="tRNA_Ile_lys_synt_N"/>
</dbReference>
<evidence type="ECO:0000256" key="6">
    <source>
        <dbReference type="HAMAP-Rule" id="MF_01161"/>
    </source>
</evidence>
<comment type="similarity">
    <text evidence="6">Belongs to the tRNA(Ile)-lysidine synthase family.</text>
</comment>
<feature type="binding site" evidence="6">
    <location>
        <begin position="34"/>
        <end position="39"/>
    </location>
    <ligand>
        <name>ATP</name>
        <dbReference type="ChEBI" id="CHEBI:30616"/>
    </ligand>
</feature>
<protein>
    <recommendedName>
        <fullName evidence="6">tRNA(Ile)-lysidine synthase</fullName>
        <ecNumber evidence="6">6.3.4.19</ecNumber>
    </recommendedName>
    <alternativeName>
        <fullName evidence="6">tRNA(Ile)-2-lysyl-cytidine synthase</fullName>
    </alternativeName>
    <alternativeName>
        <fullName evidence="6">tRNA(Ile)-lysidine synthetase</fullName>
    </alternativeName>
</protein>
<keyword evidence="6" id="KW-0963">Cytoplasm</keyword>
<evidence type="ECO:0000256" key="4">
    <source>
        <dbReference type="ARBA" id="ARBA00022840"/>
    </source>
</evidence>
<dbReference type="Pfam" id="PF01171">
    <property type="entry name" value="ATP_bind_3"/>
    <property type="match status" value="1"/>
</dbReference>
<keyword evidence="9" id="KW-1185">Reference proteome</keyword>
<evidence type="ECO:0000256" key="2">
    <source>
        <dbReference type="ARBA" id="ARBA00022694"/>
    </source>
</evidence>
<evidence type="ECO:0000313" key="8">
    <source>
        <dbReference type="EMBL" id="MDC7694598.1"/>
    </source>
</evidence>
<name>A0ABT5IEK7_9CAUL</name>
<dbReference type="InterPro" id="IPR011063">
    <property type="entry name" value="TilS/TtcA_N"/>
</dbReference>
<dbReference type="Gene3D" id="3.40.50.620">
    <property type="entry name" value="HUPs"/>
    <property type="match status" value="1"/>
</dbReference>
<keyword evidence="4 6" id="KW-0067">ATP-binding</keyword>
<comment type="function">
    <text evidence="6">Ligates lysine onto the cytidine present at position 34 of the AUA codon-specific tRNA(Ile) that contains the anticodon CAU, in an ATP-dependent manner. Cytidine is converted to lysidine, thus changing the amino acid specificity of the tRNA from methionine to isoleucine.</text>
</comment>
<reference evidence="8 9" key="1">
    <citation type="submission" date="2023-01" db="EMBL/GenBank/DDBJ databases">
        <title>Novel species of the genus Asticcacaulis isolated from rivers.</title>
        <authorList>
            <person name="Lu H."/>
        </authorList>
    </citation>
    <scope>NUCLEOTIDE SEQUENCE [LARGE SCALE GENOMIC DNA]</scope>
    <source>
        <strain evidence="8 9">DXS10W</strain>
    </source>
</reference>